<organism evidence="4 5">
    <name type="scientific">Adineta steineri</name>
    <dbReference type="NCBI Taxonomy" id="433720"/>
    <lineage>
        <taxon>Eukaryota</taxon>
        <taxon>Metazoa</taxon>
        <taxon>Spiralia</taxon>
        <taxon>Gnathifera</taxon>
        <taxon>Rotifera</taxon>
        <taxon>Eurotatoria</taxon>
        <taxon>Bdelloidea</taxon>
        <taxon>Adinetida</taxon>
        <taxon>Adinetidae</taxon>
        <taxon>Adineta</taxon>
    </lineage>
</organism>
<dbReference type="PANTHER" id="PTHR11571:SF150">
    <property type="entry name" value="GLUTATHIONE S-TRANSFERASE"/>
    <property type="match status" value="1"/>
</dbReference>
<dbReference type="SFLD" id="SFLDS00019">
    <property type="entry name" value="Glutathione_Transferase_(cytos"/>
    <property type="match status" value="1"/>
</dbReference>
<dbReference type="InterPro" id="IPR004046">
    <property type="entry name" value="GST_C"/>
</dbReference>
<dbReference type="GO" id="GO:0004364">
    <property type="term" value="F:glutathione transferase activity"/>
    <property type="evidence" value="ECO:0007669"/>
    <property type="project" value="TreeGrafter"/>
</dbReference>
<dbReference type="Gene3D" id="1.20.1050.10">
    <property type="match status" value="1"/>
</dbReference>
<evidence type="ECO:0000313" key="4">
    <source>
        <dbReference type="EMBL" id="CAF4163394.1"/>
    </source>
</evidence>
<proteinExistence type="predicted"/>
<comment type="caution">
    <text evidence="4">The sequence shown here is derived from an EMBL/GenBank/DDBJ whole genome shotgun (WGS) entry which is preliminary data.</text>
</comment>
<dbReference type="Gene3D" id="3.40.30.10">
    <property type="entry name" value="Glutaredoxin"/>
    <property type="match status" value="1"/>
</dbReference>
<dbReference type="EMBL" id="CAJOBB010006525">
    <property type="protein sequence ID" value="CAF4163394.1"/>
    <property type="molecule type" value="Genomic_DNA"/>
</dbReference>
<dbReference type="Pfam" id="PF14497">
    <property type="entry name" value="GST_C_3"/>
    <property type="match status" value="1"/>
</dbReference>
<dbReference type="CDD" id="cd03039">
    <property type="entry name" value="GST_N_Sigma_like"/>
    <property type="match status" value="1"/>
</dbReference>
<gene>
    <name evidence="4" type="ORF">KXQ929_LOCUS37949</name>
</gene>
<sequence length="675" mass="76613">MLVSIFFIIFLLLPQYVHGSCCRLPFTDGDCQVNRKGPHRYRIMPDLKSGLVMESTECYINDFDATYRKVNETKNSCNDCPGLLILHTNSSEIFLFPEYLERILEGRTPVQRKNVIILTTSLVGAYDLDFTYLSGYYATHTVGDVPSLYVDLQMPVFNPKLEHQPSLRLRLPAYNEDKEGFSKVSRKELINPIDNSESAAAIIHQLPYLYHFDIEKHRHPSSLCTLYDLELTSSSLEWKILNSDLATCHTFMPYLGRNKCLATGFTRLFCPIEENISMDDTLQLPLYLKTTNRVEHLTVAVTRGGRQIQMSLSNRQMIPAEQVKIILVQGHLVVTDINLHLNIRVEYGWDCEDFSLAVPAGFSATRYRRFDAENVAGSEGNNVITLPSCFRVIPNSVKIPATTIISARLPSSSSSTPPSEPDIYADEELEWDENEAITPDIEKSHIQVDSGLENTTSNWNSLRNNNEMSSSYKLIYFAGRGLAETSRMLFKAAGEEFEDYRYPIIMKDCEFSRPEWDADKSKYIYEKLPVLEIDGGKHTIAQSKAIERFLARRFNMLGSNDIEAAIIEAAGEQIGDVNQAYNKAKPEGADAVKKFFEGDLKKTFTAFEKQANQNKSGYFMGSSLSLFDIQLYNLIHFFDDQESVQKALADCPNLKAIHDKVEQTPAIKKWLAERP</sequence>
<dbReference type="AlphaFoldDB" id="A0A819YZZ1"/>
<name>A0A819YZZ1_9BILA</name>
<dbReference type="InterPro" id="IPR040079">
    <property type="entry name" value="Glutathione_S-Trfase"/>
</dbReference>
<evidence type="ECO:0000259" key="3">
    <source>
        <dbReference type="PROSITE" id="PS50405"/>
    </source>
</evidence>
<dbReference type="SUPFAM" id="SSF52833">
    <property type="entry name" value="Thioredoxin-like"/>
    <property type="match status" value="1"/>
</dbReference>
<dbReference type="InterPro" id="IPR004045">
    <property type="entry name" value="Glutathione_S-Trfase_N"/>
</dbReference>
<feature type="chain" id="PRO_5032802993" evidence="1">
    <location>
        <begin position="20"/>
        <end position="675"/>
    </location>
</feature>
<dbReference type="GO" id="GO:0006749">
    <property type="term" value="P:glutathione metabolic process"/>
    <property type="evidence" value="ECO:0007669"/>
    <property type="project" value="TreeGrafter"/>
</dbReference>
<dbReference type="SUPFAM" id="SSF47616">
    <property type="entry name" value="GST C-terminal domain-like"/>
    <property type="match status" value="1"/>
</dbReference>
<feature type="signal peptide" evidence="1">
    <location>
        <begin position="1"/>
        <end position="19"/>
    </location>
</feature>
<dbReference type="InterPro" id="IPR010987">
    <property type="entry name" value="Glutathione-S-Trfase_C-like"/>
</dbReference>
<dbReference type="Proteomes" id="UP000663868">
    <property type="component" value="Unassembled WGS sequence"/>
</dbReference>
<protein>
    <submittedName>
        <fullName evidence="4">Uncharacterized protein</fullName>
    </submittedName>
</protein>
<dbReference type="InterPro" id="IPR036282">
    <property type="entry name" value="Glutathione-S-Trfase_C_sf"/>
</dbReference>
<evidence type="ECO:0000256" key="1">
    <source>
        <dbReference type="SAM" id="SignalP"/>
    </source>
</evidence>
<evidence type="ECO:0000313" key="5">
    <source>
        <dbReference type="Proteomes" id="UP000663868"/>
    </source>
</evidence>
<dbReference type="Pfam" id="PF02798">
    <property type="entry name" value="GST_N"/>
    <property type="match status" value="1"/>
</dbReference>
<dbReference type="InterPro" id="IPR050213">
    <property type="entry name" value="GST_superfamily"/>
</dbReference>
<evidence type="ECO:0000259" key="2">
    <source>
        <dbReference type="PROSITE" id="PS50404"/>
    </source>
</evidence>
<dbReference type="PANTHER" id="PTHR11571">
    <property type="entry name" value="GLUTATHIONE S-TRANSFERASE"/>
    <property type="match status" value="1"/>
</dbReference>
<dbReference type="SFLD" id="SFLDG01205">
    <property type="entry name" value="AMPS.1"/>
    <property type="match status" value="1"/>
</dbReference>
<dbReference type="CDD" id="cd03192">
    <property type="entry name" value="GST_C_Sigma_like"/>
    <property type="match status" value="1"/>
</dbReference>
<keyword evidence="1" id="KW-0732">Signal</keyword>
<dbReference type="PROSITE" id="PS50405">
    <property type="entry name" value="GST_CTER"/>
    <property type="match status" value="1"/>
</dbReference>
<feature type="domain" description="GST C-terminal" evidence="3">
    <location>
        <begin position="560"/>
        <end position="675"/>
    </location>
</feature>
<reference evidence="4" key="1">
    <citation type="submission" date="2021-02" db="EMBL/GenBank/DDBJ databases">
        <authorList>
            <person name="Nowell W R."/>
        </authorList>
    </citation>
    <scope>NUCLEOTIDE SEQUENCE</scope>
</reference>
<dbReference type="InterPro" id="IPR036249">
    <property type="entry name" value="Thioredoxin-like_sf"/>
</dbReference>
<dbReference type="PROSITE" id="PS50404">
    <property type="entry name" value="GST_NTER"/>
    <property type="match status" value="1"/>
</dbReference>
<dbReference type="SFLD" id="SFLDG00363">
    <property type="entry name" value="AMPS_(cytGST):_Alpha-__Mu-__Pi"/>
    <property type="match status" value="1"/>
</dbReference>
<accession>A0A819YZZ1</accession>
<feature type="domain" description="GST N-terminal" evidence="2">
    <location>
        <begin position="470"/>
        <end position="558"/>
    </location>
</feature>